<dbReference type="PROSITE" id="PS50113">
    <property type="entry name" value="PAC"/>
    <property type="match status" value="2"/>
</dbReference>
<dbReference type="AlphaFoldDB" id="A0A917C681"/>
<evidence type="ECO:0000256" key="1">
    <source>
        <dbReference type="ARBA" id="ARBA00000085"/>
    </source>
</evidence>
<dbReference type="Proteomes" id="UP000632498">
    <property type="component" value="Unassembled WGS sequence"/>
</dbReference>
<dbReference type="InterPro" id="IPR003594">
    <property type="entry name" value="HATPase_dom"/>
</dbReference>
<keyword evidence="3 9" id="KW-0597">Phosphoprotein</keyword>
<dbReference type="SUPFAM" id="SSF55874">
    <property type="entry name" value="ATPase domain of HSP90 chaperone/DNA topoisomerase II/histidine kinase"/>
    <property type="match status" value="1"/>
</dbReference>
<feature type="domain" description="PAC" evidence="15">
    <location>
        <begin position="330"/>
        <end position="382"/>
    </location>
</feature>
<name>A0A917C681_9PROT</name>
<feature type="domain" description="Histidine kinase" evidence="12">
    <location>
        <begin position="528"/>
        <end position="752"/>
    </location>
</feature>
<evidence type="ECO:0000259" key="12">
    <source>
        <dbReference type="PROSITE" id="PS50109"/>
    </source>
</evidence>
<protein>
    <recommendedName>
        <fullName evidence="2">histidine kinase</fullName>
        <ecNumber evidence="2">2.7.13.3</ecNumber>
    </recommendedName>
</protein>
<keyword evidence="6" id="KW-0418">Kinase</keyword>
<dbReference type="InterPro" id="IPR000014">
    <property type="entry name" value="PAS"/>
</dbReference>
<dbReference type="InterPro" id="IPR036097">
    <property type="entry name" value="HisK_dim/P_sf"/>
</dbReference>
<dbReference type="InterPro" id="IPR035965">
    <property type="entry name" value="PAS-like_dom_sf"/>
</dbReference>
<dbReference type="EMBL" id="BMHV01000030">
    <property type="protein sequence ID" value="GGF73969.1"/>
    <property type="molecule type" value="Genomic_DNA"/>
</dbReference>
<evidence type="ECO:0000259" key="14">
    <source>
        <dbReference type="PROSITE" id="PS50112"/>
    </source>
</evidence>
<dbReference type="Gene3D" id="3.30.450.20">
    <property type="entry name" value="PAS domain"/>
    <property type="match status" value="2"/>
</dbReference>
<evidence type="ECO:0000256" key="6">
    <source>
        <dbReference type="ARBA" id="ARBA00022777"/>
    </source>
</evidence>
<keyword evidence="7" id="KW-0067">ATP-binding</keyword>
<feature type="domain" description="PAC" evidence="15">
    <location>
        <begin position="456"/>
        <end position="508"/>
    </location>
</feature>
<dbReference type="EC" id="2.7.13.3" evidence="2"/>
<organism evidence="16 17">
    <name type="scientific">Terasakiella brassicae</name>
    <dbReference type="NCBI Taxonomy" id="1634917"/>
    <lineage>
        <taxon>Bacteria</taxon>
        <taxon>Pseudomonadati</taxon>
        <taxon>Pseudomonadota</taxon>
        <taxon>Alphaproteobacteria</taxon>
        <taxon>Rhodospirillales</taxon>
        <taxon>Terasakiellaceae</taxon>
        <taxon>Terasakiella</taxon>
    </lineage>
</organism>
<feature type="transmembrane region" description="Helical" evidence="11">
    <location>
        <begin position="156"/>
        <end position="178"/>
    </location>
</feature>
<dbReference type="GO" id="GO:0000155">
    <property type="term" value="F:phosphorelay sensor kinase activity"/>
    <property type="evidence" value="ECO:0007669"/>
    <property type="project" value="InterPro"/>
</dbReference>
<dbReference type="Pfam" id="PF00512">
    <property type="entry name" value="HisKA"/>
    <property type="match status" value="1"/>
</dbReference>
<comment type="catalytic activity">
    <reaction evidence="1">
        <text>ATP + protein L-histidine = ADP + protein N-phospho-L-histidine.</text>
        <dbReference type="EC" id="2.7.13.3"/>
    </reaction>
</comment>
<dbReference type="PROSITE" id="PS50112">
    <property type="entry name" value="PAS"/>
    <property type="match status" value="2"/>
</dbReference>
<keyword evidence="10" id="KW-0175">Coiled coil</keyword>
<dbReference type="SUPFAM" id="SSF47384">
    <property type="entry name" value="Homodimeric domain of signal transducing histidine kinase"/>
    <property type="match status" value="1"/>
</dbReference>
<dbReference type="CDD" id="cd00156">
    <property type="entry name" value="REC"/>
    <property type="match status" value="1"/>
</dbReference>
<reference evidence="16" key="1">
    <citation type="journal article" date="2014" name="Int. J. Syst. Evol. Microbiol.">
        <title>Complete genome sequence of Corynebacterium casei LMG S-19264T (=DSM 44701T), isolated from a smear-ripened cheese.</title>
        <authorList>
            <consortium name="US DOE Joint Genome Institute (JGI-PGF)"/>
            <person name="Walter F."/>
            <person name="Albersmeier A."/>
            <person name="Kalinowski J."/>
            <person name="Ruckert C."/>
        </authorList>
    </citation>
    <scope>NUCLEOTIDE SEQUENCE</scope>
    <source>
        <strain evidence="16">CGMCC 1.15254</strain>
    </source>
</reference>
<dbReference type="SUPFAM" id="SSF55785">
    <property type="entry name" value="PYP-like sensor domain (PAS domain)"/>
    <property type="match status" value="2"/>
</dbReference>
<dbReference type="Gene3D" id="1.10.287.130">
    <property type="match status" value="1"/>
</dbReference>
<keyword evidence="5" id="KW-0547">Nucleotide-binding</keyword>
<keyword evidence="11" id="KW-0812">Transmembrane</keyword>
<evidence type="ECO:0000313" key="16">
    <source>
        <dbReference type="EMBL" id="GGF73969.1"/>
    </source>
</evidence>
<dbReference type="PANTHER" id="PTHR43065:SF46">
    <property type="entry name" value="C4-DICARBOXYLATE TRANSPORT SENSOR PROTEIN DCTB"/>
    <property type="match status" value="1"/>
</dbReference>
<keyword evidence="4" id="KW-0808">Transferase</keyword>
<dbReference type="PROSITE" id="PS50110">
    <property type="entry name" value="RESPONSE_REGULATORY"/>
    <property type="match status" value="1"/>
</dbReference>
<feature type="domain" description="PAS" evidence="14">
    <location>
        <begin position="248"/>
        <end position="319"/>
    </location>
</feature>
<dbReference type="InterPro" id="IPR000700">
    <property type="entry name" value="PAS-assoc_C"/>
</dbReference>
<dbReference type="NCBIfam" id="TIGR00229">
    <property type="entry name" value="sensory_box"/>
    <property type="match status" value="2"/>
</dbReference>
<dbReference type="InterPro" id="IPR011006">
    <property type="entry name" value="CheY-like_superfamily"/>
</dbReference>
<evidence type="ECO:0000256" key="7">
    <source>
        <dbReference type="ARBA" id="ARBA00022840"/>
    </source>
</evidence>
<dbReference type="SMART" id="SM00448">
    <property type="entry name" value="REC"/>
    <property type="match status" value="1"/>
</dbReference>
<evidence type="ECO:0000256" key="9">
    <source>
        <dbReference type="PROSITE-ProRule" id="PRU00169"/>
    </source>
</evidence>
<evidence type="ECO:0000256" key="3">
    <source>
        <dbReference type="ARBA" id="ARBA00022553"/>
    </source>
</evidence>
<dbReference type="InterPro" id="IPR001789">
    <property type="entry name" value="Sig_transdc_resp-reg_receiver"/>
</dbReference>
<evidence type="ECO:0000256" key="10">
    <source>
        <dbReference type="SAM" id="Coils"/>
    </source>
</evidence>
<keyword evidence="8" id="KW-0902">Two-component regulatory system</keyword>
<evidence type="ECO:0000256" key="5">
    <source>
        <dbReference type="ARBA" id="ARBA00022741"/>
    </source>
</evidence>
<dbReference type="SMART" id="SM00387">
    <property type="entry name" value="HATPase_c"/>
    <property type="match status" value="1"/>
</dbReference>
<evidence type="ECO:0000259" key="13">
    <source>
        <dbReference type="PROSITE" id="PS50110"/>
    </source>
</evidence>
<dbReference type="SMART" id="SM00086">
    <property type="entry name" value="PAC"/>
    <property type="match status" value="2"/>
</dbReference>
<feature type="domain" description="Response regulatory" evidence="13">
    <location>
        <begin position="771"/>
        <end position="887"/>
    </location>
</feature>
<dbReference type="Pfam" id="PF00072">
    <property type="entry name" value="Response_reg"/>
    <property type="match status" value="1"/>
</dbReference>
<gene>
    <name evidence="16" type="ORF">GCM10011332_30020</name>
</gene>
<dbReference type="SMART" id="SM00091">
    <property type="entry name" value="PAS"/>
    <property type="match status" value="2"/>
</dbReference>
<dbReference type="InterPro" id="IPR036890">
    <property type="entry name" value="HATPase_C_sf"/>
</dbReference>
<evidence type="ECO:0000313" key="17">
    <source>
        <dbReference type="Proteomes" id="UP000632498"/>
    </source>
</evidence>
<evidence type="ECO:0000256" key="11">
    <source>
        <dbReference type="SAM" id="Phobius"/>
    </source>
</evidence>
<dbReference type="Gene3D" id="3.30.565.10">
    <property type="entry name" value="Histidine kinase-like ATPase, C-terminal domain"/>
    <property type="match status" value="1"/>
</dbReference>
<dbReference type="GO" id="GO:0005524">
    <property type="term" value="F:ATP binding"/>
    <property type="evidence" value="ECO:0007669"/>
    <property type="project" value="UniProtKB-KW"/>
</dbReference>
<keyword evidence="11" id="KW-1133">Transmembrane helix</keyword>
<feature type="domain" description="PAS" evidence="14">
    <location>
        <begin position="383"/>
        <end position="448"/>
    </location>
</feature>
<dbReference type="InterPro" id="IPR004358">
    <property type="entry name" value="Sig_transdc_His_kin-like_C"/>
</dbReference>
<dbReference type="InterPro" id="IPR001610">
    <property type="entry name" value="PAC"/>
</dbReference>
<reference evidence="16" key="2">
    <citation type="submission" date="2020-09" db="EMBL/GenBank/DDBJ databases">
        <authorList>
            <person name="Sun Q."/>
            <person name="Zhou Y."/>
        </authorList>
    </citation>
    <scope>NUCLEOTIDE SEQUENCE</scope>
    <source>
        <strain evidence="16">CGMCC 1.15254</strain>
    </source>
</reference>
<sequence>MIQTQHTIAYRMARTIVLLTLCLGLIIGSLLVVWDYQQRLDNFNNQIASLLGSVEKAAVRAVYTFDAGLAVEVANGLFAFPPISSVTIRDENNTIMSTLERYRGALPFATISKHLFKPKYAYTIDLHMQREPDKSIGSLYIEVVPHQTAEAFFKRALIILGLALVQSFLIAIFLFYVFHNRVTRPLQRLADDFTRINPQAPSQSQLSLSPALKGTEFEDVTLSGTNMLNVIGSHLKEKEKAESELKRQKEENERFLQIAEAIILRLDIEGRVLKINQRGLDVMGCTAGEILGKNWFETAIPRENRTNTLRIFNNLFFTQKGQLKNLTPSSYLENDIITKRGERRRIFWHNAREVNRDGETIGVLSSGQDITARKKAEDALKATEGSLRAIIEATSEGFAIIEIDKMELVDINSSLCQLLGYSREEMLFSPLSKFIYPDDMDILSDYFRHDNNRPHRTYELRLRRCDGKRVPVEINLSKLPYEKSAKARTVAFITDITKRREQENRQKKLEQQLRQAQKMETIGTLAGGIAHDFNNILTPILGYASLLSARIDKDSPNHERITQIAKSAKRGADMIKQILSFSRRSESEMESRFLAPILEDTLQLIKATQPSNIDIELSIPKDCPPVIVDHTQIQQMILNLCTNANQAMEKDGGTLRVSMEHCMLQAEIADTSPILDIGPHIKISISDTGHGMDEQTLTRIFDPFYTTKESGKGTGLGLAMVHAIVQDHKGDIFVKSILGEGSTFTIYLPVSDQPVATMPAAEEIYEGNMECALIVDDELLNTNFLEELLEDVGYSFDSFNSALEALEAFKADPDKYQIILTDQTMPKMNGAQLIKAIHEIRPEIPVIMMSGYDQTVTMENAENFGIDFFITKPVSIDRLTKAMHDLLHKTA</sequence>
<dbReference type="CDD" id="cd00082">
    <property type="entry name" value="HisKA"/>
    <property type="match status" value="1"/>
</dbReference>
<dbReference type="Pfam" id="PF02518">
    <property type="entry name" value="HATPase_c"/>
    <property type="match status" value="1"/>
</dbReference>
<dbReference type="Pfam" id="PF13426">
    <property type="entry name" value="PAS_9"/>
    <property type="match status" value="1"/>
</dbReference>
<dbReference type="SUPFAM" id="SSF52172">
    <property type="entry name" value="CheY-like"/>
    <property type="match status" value="1"/>
</dbReference>
<proteinExistence type="predicted"/>
<keyword evidence="11" id="KW-0472">Membrane</keyword>
<keyword evidence="17" id="KW-1185">Reference proteome</keyword>
<dbReference type="InterPro" id="IPR005467">
    <property type="entry name" value="His_kinase_dom"/>
</dbReference>
<dbReference type="SMART" id="SM00388">
    <property type="entry name" value="HisKA"/>
    <property type="match status" value="1"/>
</dbReference>
<dbReference type="PROSITE" id="PS50109">
    <property type="entry name" value="HIS_KIN"/>
    <property type="match status" value="1"/>
</dbReference>
<dbReference type="Gene3D" id="3.40.50.2300">
    <property type="match status" value="1"/>
</dbReference>
<evidence type="ECO:0000256" key="8">
    <source>
        <dbReference type="ARBA" id="ARBA00023012"/>
    </source>
</evidence>
<evidence type="ECO:0000259" key="15">
    <source>
        <dbReference type="PROSITE" id="PS50113"/>
    </source>
</evidence>
<feature type="transmembrane region" description="Helical" evidence="11">
    <location>
        <begin position="12"/>
        <end position="34"/>
    </location>
</feature>
<dbReference type="PRINTS" id="PR00344">
    <property type="entry name" value="BCTRLSENSOR"/>
</dbReference>
<dbReference type="Pfam" id="PF08448">
    <property type="entry name" value="PAS_4"/>
    <property type="match status" value="1"/>
</dbReference>
<evidence type="ECO:0000256" key="4">
    <source>
        <dbReference type="ARBA" id="ARBA00022679"/>
    </source>
</evidence>
<dbReference type="InterPro" id="IPR003661">
    <property type="entry name" value="HisK_dim/P_dom"/>
</dbReference>
<feature type="coiled-coil region" evidence="10">
    <location>
        <begin position="231"/>
        <end position="258"/>
    </location>
</feature>
<accession>A0A917C681</accession>
<feature type="modified residue" description="4-aspartylphosphate" evidence="9">
    <location>
        <position position="822"/>
    </location>
</feature>
<dbReference type="PANTHER" id="PTHR43065">
    <property type="entry name" value="SENSOR HISTIDINE KINASE"/>
    <property type="match status" value="1"/>
</dbReference>
<comment type="caution">
    <text evidence="16">The sequence shown here is derived from an EMBL/GenBank/DDBJ whole genome shotgun (WGS) entry which is preliminary data.</text>
</comment>
<dbReference type="InterPro" id="IPR013656">
    <property type="entry name" value="PAS_4"/>
</dbReference>
<dbReference type="CDD" id="cd00130">
    <property type="entry name" value="PAS"/>
    <property type="match status" value="2"/>
</dbReference>
<evidence type="ECO:0000256" key="2">
    <source>
        <dbReference type="ARBA" id="ARBA00012438"/>
    </source>
</evidence>